<gene>
    <name evidence="2" type="ORF">C480_03429</name>
</gene>
<proteinExistence type="predicted"/>
<protein>
    <submittedName>
        <fullName evidence="2">Uncharacterized protein</fullName>
    </submittedName>
</protein>
<dbReference type="EMBL" id="AOIP01000014">
    <property type="protein sequence ID" value="ELZ07873.1"/>
    <property type="molecule type" value="Genomic_DNA"/>
</dbReference>
<dbReference type="Proteomes" id="UP000011591">
    <property type="component" value="Unassembled WGS sequence"/>
</dbReference>
<evidence type="ECO:0000313" key="3">
    <source>
        <dbReference type="Proteomes" id="UP000011591"/>
    </source>
</evidence>
<feature type="region of interest" description="Disordered" evidence="1">
    <location>
        <begin position="1"/>
        <end position="55"/>
    </location>
</feature>
<organism evidence="2 3">
    <name type="scientific">Natrialba aegyptia DSM 13077</name>
    <dbReference type="NCBI Taxonomy" id="1227491"/>
    <lineage>
        <taxon>Archaea</taxon>
        <taxon>Methanobacteriati</taxon>
        <taxon>Methanobacteriota</taxon>
        <taxon>Stenosarchaea group</taxon>
        <taxon>Halobacteria</taxon>
        <taxon>Halobacteriales</taxon>
        <taxon>Natrialbaceae</taxon>
        <taxon>Natrialba</taxon>
    </lineage>
</organism>
<feature type="compositionally biased region" description="Low complexity" evidence="1">
    <location>
        <begin position="8"/>
        <end position="40"/>
    </location>
</feature>
<name>M0BC46_9EURY</name>
<reference evidence="2 3" key="1">
    <citation type="journal article" date="2014" name="PLoS Genet.">
        <title>Phylogenetically driven sequencing of extremely halophilic archaea reveals strategies for static and dynamic osmo-response.</title>
        <authorList>
            <person name="Becker E.A."/>
            <person name="Seitzer P.M."/>
            <person name="Tritt A."/>
            <person name="Larsen D."/>
            <person name="Krusor M."/>
            <person name="Yao A.I."/>
            <person name="Wu D."/>
            <person name="Madern D."/>
            <person name="Eisen J.A."/>
            <person name="Darling A.E."/>
            <person name="Facciotti M.T."/>
        </authorList>
    </citation>
    <scope>NUCLEOTIDE SEQUENCE [LARGE SCALE GENOMIC DNA]</scope>
    <source>
        <strain evidence="2 3">DSM 13077</strain>
    </source>
</reference>
<dbReference type="AlphaFoldDB" id="M0BC46"/>
<sequence>MGHARLQGSVDLLGDDPSGSLGLETLPTSSANAPSQPSASTGAIVSPNPGVDRSDRHDIVEFLRFPHGHQNSRLGSPQLRF</sequence>
<comment type="caution">
    <text evidence="2">The sequence shown here is derived from an EMBL/GenBank/DDBJ whole genome shotgun (WGS) entry which is preliminary data.</text>
</comment>
<evidence type="ECO:0000256" key="1">
    <source>
        <dbReference type="SAM" id="MobiDB-lite"/>
    </source>
</evidence>
<evidence type="ECO:0000313" key="2">
    <source>
        <dbReference type="EMBL" id="ELZ07873.1"/>
    </source>
</evidence>
<accession>M0BC46</accession>
<keyword evidence="3" id="KW-1185">Reference proteome</keyword>